<gene>
    <name evidence="1" type="ORF">NM208_g9517</name>
</gene>
<proteinExistence type="predicted"/>
<reference evidence="1" key="1">
    <citation type="submission" date="2022-08" db="EMBL/GenBank/DDBJ databases">
        <title>Genome Sequence of Fusarium decemcellulare.</title>
        <authorList>
            <person name="Buettner E."/>
        </authorList>
    </citation>
    <scope>NUCLEOTIDE SEQUENCE</scope>
    <source>
        <strain evidence="1">Babe19</strain>
    </source>
</reference>
<accession>A0ACC1S1A1</accession>
<protein>
    <submittedName>
        <fullName evidence="1">Uncharacterized protein</fullName>
    </submittedName>
</protein>
<dbReference type="EMBL" id="JANRMS010001222">
    <property type="protein sequence ID" value="KAJ3530000.1"/>
    <property type="molecule type" value="Genomic_DNA"/>
</dbReference>
<dbReference type="Proteomes" id="UP001148629">
    <property type="component" value="Unassembled WGS sequence"/>
</dbReference>
<evidence type="ECO:0000313" key="2">
    <source>
        <dbReference type="Proteomes" id="UP001148629"/>
    </source>
</evidence>
<name>A0ACC1S1A1_9HYPO</name>
<evidence type="ECO:0000313" key="1">
    <source>
        <dbReference type="EMBL" id="KAJ3530000.1"/>
    </source>
</evidence>
<comment type="caution">
    <text evidence="1">The sequence shown here is derived from an EMBL/GenBank/DDBJ whole genome shotgun (WGS) entry which is preliminary data.</text>
</comment>
<keyword evidence="2" id="KW-1185">Reference proteome</keyword>
<organism evidence="1 2">
    <name type="scientific">Fusarium decemcellulare</name>
    <dbReference type="NCBI Taxonomy" id="57161"/>
    <lineage>
        <taxon>Eukaryota</taxon>
        <taxon>Fungi</taxon>
        <taxon>Dikarya</taxon>
        <taxon>Ascomycota</taxon>
        <taxon>Pezizomycotina</taxon>
        <taxon>Sordariomycetes</taxon>
        <taxon>Hypocreomycetidae</taxon>
        <taxon>Hypocreales</taxon>
        <taxon>Nectriaceae</taxon>
        <taxon>Fusarium</taxon>
        <taxon>Fusarium decemcellulare species complex</taxon>
    </lineage>
</organism>
<sequence length="273" mass="30082">MPKAKPARRNRRAKSQPLSAIRLSPGPSRRQQTTPSAVTQRQVDINHDNNERESSILSTIEVAVTKTSPVLATDIDATEAPQNSPSQVPRTTKSNEVAAANTSERAVNTTNEAATTTTDEIPSINVIQASQPGPTDDRLRQTLGHIDTKIAEQKTLIRIAEGVLDVAKACKVDDAEEAFIIYHNHWQYLQKALGVHINDGECTEPGAYREGSVAWTISKMSDVLGQLLQVVNHIPGLCDYLDKKWSKKKDDAESKMKELEEQKAEVRNQLGLD</sequence>